<protein>
    <submittedName>
        <fullName evidence="8">Predicted arabinose efflux permease, MFS family</fullName>
    </submittedName>
</protein>
<dbReference type="Pfam" id="PF07690">
    <property type="entry name" value="MFS_1"/>
    <property type="match status" value="1"/>
</dbReference>
<dbReference type="GO" id="GO:0005886">
    <property type="term" value="C:plasma membrane"/>
    <property type="evidence" value="ECO:0007669"/>
    <property type="project" value="UniProtKB-SubCell"/>
</dbReference>
<evidence type="ECO:0000256" key="1">
    <source>
        <dbReference type="ARBA" id="ARBA00004651"/>
    </source>
</evidence>
<dbReference type="PANTHER" id="PTHR23513">
    <property type="entry name" value="INTEGRAL MEMBRANE EFFLUX PROTEIN-RELATED"/>
    <property type="match status" value="1"/>
</dbReference>
<evidence type="ECO:0000313" key="8">
    <source>
        <dbReference type="EMBL" id="SHN26490.1"/>
    </source>
</evidence>
<dbReference type="InterPro" id="IPR020846">
    <property type="entry name" value="MFS_dom"/>
</dbReference>
<feature type="transmembrane region" description="Helical" evidence="6">
    <location>
        <begin position="121"/>
        <end position="137"/>
    </location>
</feature>
<feature type="transmembrane region" description="Helical" evidence="6">
    <location>
        <begin position="350"/>
        <end position="372"/>
    </location>
</feature>
<dbReference type="GO" id="GO:0022857">
    <property type="term" value="F:transmembrane transporter activity"/>
    <property type="evidence" value="ECO:0007669"/>
    <property type="project" value="InterPro"/>
</dbReference>
<dbReference type="Gene3D" id="1.20.1250.20">
    <property type="entry name" value="MFS general substrate transporter like domains"/>
    <property type="match status" value="1"/>
</dbReference>
<dbReference type="AlphaFoldDB" id="A0A1M7Q838"/>
<evidence type="ECO:0000259" key="7">
    <source>
        <dbReference type="PROSITE" id="PS50850"/>
    </source>
</evidence>
<feature type="transmembrane region" description="Helical" evidence="6">
    <location>
        <begin position="90"/>
        <end position="109"/>
    </location>
</feature>
<dbReference type="SUPFAM" id="SSF103473">
    <property type="entry name" value="MFS general substrate transporter"/>
    <property type="match status" value="1"/>
</dbReference>
<feature type="transmembrane region" description="Helical" evidence="6">
    <location>
        <begin position="324"/>
        <end position="344"/>
    </location>
</feature>
<dbReference type="STRING" id="551987.SAMN05192549_106311"/>
<dbReference type="InterPro" id="IPR036259">
    <property type="entry name" value="MFS_trans_sf"/>
</dbReference>
<feature type="transmembrane region" description="Helical" evidence="6">
    <location>
        <begin position="143"/>
        <end position="162"/>
    </location>
</feature>
<feature type="transmembrane region" description="Helical" evidence="6">
    <location>
        <begin position="24"/>
        <end position="41"/>
    </location>
</feature>
<dbReference type="EMBL" id="FRCX01000006">
    <property type="protein sequence ID" value="SHN26490.1"/>
    <property type="molecule type" value="Genomic_DNA"/>
</dbReference>
<keyword evidence="5 6" id="KW-0472">Membrane</keyword>
<evidence type="ECO:0000256" key="4">
    <source>
        <dbReference type="ARBA" id="ARBA00022989"/>
    </source>
</evidence>
<feature type="transmembrane region" description="Helical" evidence="6">
    <location>
        <begin position="257"/>
        <end position="277"/>
    </location>
</feature>
<evidence type="ECO:0000256" key="5">
    <source>
        <dbReference type="ARBA" id="ARBA00023136"/>
    </source>
</evidence>
<reference evidence="9" key="1">
    <citation type="submission" date="2016-11" db="EMBL/GenBank/DDBJ databases">
        <authorList>
            <person name="Varghese N."/>
            <person name="Submissions S."/>
        </authorList>
    </citation>
    <scope>NUCLEOTIDE SEQUENCE [LARGE SCALE GENOMIC DNA]</scope>
    <source>
        <strain evidence="9">Sac-22</strain>
    </source>
</reference>
<feature type="transmembrane region" description="Helical" evidence="6">
    <location>
        <begin position="61"/>
        <end position="84"/>
    </location>
</feature>
<feature type="transmembrane region" description="Helical" evidence="6">
    <location>
        <begin position="283"/>
        <end position="303"/>
    </location>
</feature>
<organism evidence="8 9">
    <name type="scientific">Duganella sacchari</name>
    <dbReference type="NCBI Taxonomy" id="551987"/>
    <lineage>
        <taxon>Bacteria</taxon>
        <taxon>Pseudomonadati</taxon>
        <taxon>Pseudomonadota</taxon>
        <taxon>Betaproteobacteria</taxon>
        <taxon>Burkholderiales</taxon>
        <taxon>Oxalobacteraceae</taxon>
        <taxon>Telluria group</taxon>
        <taxon>Duganella</taxon>
    </lineage>
</organism>
<evidence type="ECO:0000256" key="3">
    <source>
        <dbReference type="ARBA" id="ARBA00022692"/>
    </source>
</evidence>
<evidence type="ECO:0000256" key="6">
    <source>
        <dbReference type="SAM" id="Phobius"/>
    </source>
</evidence>
<comment type="subcellular location">
    <subcellularLocation>
        <location evidence="1">Cell membrane</location>
        <topology evidence="1">Multi-pass membrane protein</topology>
    </subcellularLocation>
</comment>
<gene>
    <name evidence="8" type="ORF">SAMN05192549_106311</name>
</gene>
<sequence length="383" mass="40677">MAAAPLIAVTALHADVGQTAWIQLAQMLPFLLLSIPAGVLADRVSRKWLMRSGETLRALSLLCVPFIVMMGAMNIPFLALLGFIGSMGALAYSVSVSALIQGLVSRDVLPIANGRLELTRSIAFIGGPALAGALVAWTGVNQAFMLAATLSVAAIVLLSGIPEAPRGDAPRRHFIAELVEGGRFALQHPLLRPAFGLSVVFNTAFFILQTVFMPYAVTRLNMNAAQIGVTLSMYGIGMVTAGFCVPWMVRRMSMGQMLAGGSMAGLVAVLALLVTLWHPAHWLAGLCFFVLGGGPVLWTVSFTTLRQLITPDELMGRVTSINSLATYGSRPLGAALAGVIGTAFGMEACLYVVTGIFTLEVVLLWMSPLPWLDAQKLKNPQGR</sequence>
<dbReference type="CDD" id="cd06173">
    <property type="entry name" value="MFS_MefA_like"/>
    <property type="match status" value="1"/>
</dbReference>
<feature type="transmembrane region" description="Helical" evidence="6">
    <location>
        <begin position="190"/>
        <end position="212"/>
    </location>
</feature>
<dbReference type="PROSITE" id="PS50850">
    <property type="entry name" value="MFS"/>
    <property type="match status" value="1"/>
</dbReference>
<proteinExistence type="predicted"/>
<dbReference type="InterPro" id="IPR011701">
    <property type="entry name" value="MFS"/>
</dbReference>
<evidence type="ECO:0000313" key="9">
    <source>
        <dbReference type="Proteomes" id="UP000184339"/>
    </source>
</evidence>
<evidence type="ECO:0000256" key="2">
    <source>
        <dbReference type="ARBA" id="ARBA00022475"/>
    </source>
</evidence>
<dbReference type="PANTHER" id="PTHR23513:SF6">
    <property type="entry name" value="MAJOR FACILITATOR SUPERFAMILY ASSOCIATED DOMAIN-CONTAINING PROTEIN"/>
    <property type="match status" value="1"/>
</dbReference>
<feature type="domain" description="Major facilitator superfamily (MFS) profile" evidence="7">
    <location>
        <begin position="1"/>
        <end position="373"/>
    </location>
</feature>
<name>A0A1M7Q838_9BURK</name>
<keyword evidence="2" id="KW-1003">Cell membrane</keyword>
<feature type="transmembrane region" description="Helical" evidence="6">
    <location>
        <begin position="224"/>
        <end position="245"/>
    </location>
</feature>
<accession>A0A1M7Q838</accession>
<dbReference type="Proteomes" id="UP000184339">
    <property type="component" value="Unassembled WGS sequence"/>
</dbReference>
<keyword evidence="9" id="KW-1185">Reference proteome</keyword>
<keyword evidence="4 6" id="KW-1133">Transmembrane helix</keyword>
<keyword evidence="3 6" id="KW-0812">Transmembrane</keyword>